<protein>
    <submittedName>
        <fullName evidence="2">Lipoprotein</fullName>
    </submittedName>
</protein>
<evidence type="ECO:0000313" key="2">
    <source>
        <dbReference type="EMBL" id="UWD35041.1"/>
    </source>
</evidence>
<dbReference type="Proteomes" id="UP001059819">
    <property type="component" value="Chromosome"/>
</dbReference>
<feature type="chain" id="PRO_5046054273" evidence="1">
    <location>
        <begin position="22"/>
        <end position="175"/>
    </location>
</feature>
<dbReference type="NCBIfam" id="NF045726">
    <property type="entry name" value="XXplasma_LP"/>
    <property type="match status" value="1"/>
</dbReference>
<gene>
    <name evidence="2" type="ORF">NX779_00050</name>
</gene>
<accession>A0ABY5TYD3</accession>
<evidence type="ECO:0000256" key="1">
    <source>
        <dbReference type="SAM" id="SignalP"/>
    </source>
</evidence>
<keyword evidence="3" id="KW-1185">Reference proteome</keyword>
<keyword evidence="1" id="KW-0732">Signal</keyword>
<reference evidence="2" key="1">
    <citation type="submission" date="2022-08" db="EMBL/GenBank/DDBJ databases">
        <title>Complete genome sequence of Mycoplasma cottewii type strain VIS.</title>
        <authorList>
            <person name="Spergser J."/>
        </authorList>
    </citation>
    <scope>NUCLEOTIDE SEQUENCE</scope>
    <source>
        <strain evidence="2">VIS</strain>
    </source>
</reference>
<dbReference type="InterPro" id="IPR054816">
    <property type="entry name" value="Lipoprotein_mollicutes-type_CS"/>
</dbReference>
<evidence type="ECO:0000313" key="3">
    <source>
        <dbReference type="Proteomes" id="UP001059819"/>
    </source>
</evidence>
<proteinExistence type="predicted"/>
<name>A0ABY5TYD3_9MOLU</name>
<feature type="signal peptide" evidence="1">
    <location>
        <begin position="1"/>
        <end position="21"/>
    </location>
</feature>
<keyword evidence="2" id="KW-0449">Lipoprotein</keyword>
<dbReference type="RefSeq" id="WP_259430199.1">
    <property type="nucleotide sequence ID" value="NZ_CP103424.1"/>
</dbReference>
<dbReference type="EMBL" id="CP103424">
    <property type="protein sequence ID" value="UWD35041.1"/>
    <property type="molecule type" value="Genomic_DNA"/>
</dbReference>
<sequence>MKKLLTILGSVAMVATTGAVAVACKTEAKPDKPVVQKQKLTDLVTVKTGIELAPADKGDVKKVVDAVNAKNPNAKLDHEQLAVEAIQGAENKLKLSAKQDSAKYEGSVEIEFTAPTPDPVVKQKLTDLVTVKTGIELAPADKGDVKKLLMLLMQKPKCKTWSWTISGWSYSRSWK</sequence>
<dbReference type="PROSITE" id="PS51257">
    <property type="entry name" value="PROKAR_LIPOPROTEIN"/>
    <property type="match status" value="1"/>
</dbReference>
<dbReference type="NCBIfam" id="NF038029">
    <property type="entry name" value="LP_plasma"/>
    <property type="match status" value="1"/>
</dbReference>
<organism evidence="2 3">
    <name type="scientific">Mycoplasma cottewii</name>
    <dbReference type="NCBI Taxonomy" id="51364"/>
    <lineage>
        <taxon>Bacteria</taxon>
        <taxon>Bacillati</taxon>
        <taxon>Mycoplasmatota</taxon>
        <taxon>Mollicutes</taxon>
        <taxon>Mycoplasmataceae</taxon>
        <taxon>Mycoplasma</taxon>
    </lineage>
</organism>